<dbReference type="Pfam" id="PF00623">
    <property type="entry name" value="RNA_pol_Rpb1_2"/>
    <property type="match status" value="1"/>
</dbReference>
<dbReference type="InterPro" id="IPR038120">
    <property type="entry name" value="Rpb1_funnel_sf"/>
</dbReference>
<comment type="catalytic activity">
    <reaction evidence="11 12">
        <text>RNA(n) + a ribonucleoside 5'-triphosphate = RNA(n+1) + diphosphate</text>
        <dbReference type="Rhea" id="RHEA:21248"/>
        <dbReference type="Rhea" id="RHEA-COMP:14527"/>
        <dbReference type="Rhea" id="RHEA-COMP:17342"/>
        <dbReference type="ChEBI" id="CHEBI:33019"/>
        <dbReference type="ChEBI" id="CHEBI:61557"/>
        <dbReference type="ChEBI" id="CHEBI:140395"/>
        <dbReference type="EC" id="2.7.7.6"/>
    </reaction>
</comment>
<dbReference type="InterPro" id="IPR007066">
    <property type="entry name" value="RNA_pol_Rpb1_3"/>
</dbReference>
<evidence type="ECO:0000256" key="8">
    <source>
        <dbReference type="ARBA" id="ARBA00022842"/>
    </source>
</evidence>
<dbReference type="Gene3D" id="1.10.150.390">
    <property type="match status" value="1"/>
</dbReference>
<dbReference type="Gramene" id="AUR62035701-RA">
    <property type="protein sequence ID" value="AUR62035701-RA:cds"/>
    <property type="gene ID" value="AUR62035701"/>
</dbReference>
<keyword evidence="10" id="KW-0539">Nucleus</keyword>
<reference evidence="14" key="2">
    <citation type="submission" date="2021-03" db="UniProtKB">
        <authorList>
            <consortium name="EnsemblPlants"/>
        </authorList>
    </citation>
    <scope>IDENTIFICATION</scope>
</reference>
<proteinExistence type="inferred from homology"/>
<dbReference type="Gene3D" id="1.10.274.100">
    <property type="entry name" value="RNA polymerase Rpb1, domain 3"/>
    <property type="match status" value="1"/>
</dbReference>
<evidence type="ECO:0000256" key="6">
    <source>
        <dbReference type="ARBA" id="ARBA00022723"/>
    </source>
</evidence>
<dbReference type="InterPro" id="IPR044893">
    <property type="entry name" value="RNA_pol_Rpb1_clamp_domain"/>
</dbReference>
<dbReference type="Pfam" id="PF04997">
    <property type="entry name" value="RNA_pol_Rpb1_1"/>
    <property type="match status" value="2"/>
</dbReference>
<dbReference type="EnsemblPlants" id="AUR62035701-RA">
    <property type="protein sequence ID" value="AUR62035701-RA:cds"/>
    <property type="gene ID" value="AUR62035701"/>
</dbReference>
<evidence type="ECO:0000256" key="4">
    <source>
        <dbReference type="ARBA" id="ARBA00022679"/>
    </source>
</evidence>
<feature type="domain" description="RNA polymerase N-terminal" evidence="13">
    <location>
        <begin position="100"/>
        <end position="402"/>
    </location>
</feature>
<comment type="subcellular location">
    <subcellularLocation>
        <location evidence="1">Nucleus</location>
    </subcellularLocation>
</comment>
<evidence type="ECO:0000256" key="9">
    <source>
        <dbReference type="ARBA" id="ARBA00023163"/>
    </source>
</evidence>
<dbReference type="InterPro" id="IPR007081">
    <property type="entry name" value="RNA_pol_Rpb1_5"/>
</dbReference>
<dbReference type="AlphaFoldDB" id="A0A803MUX4"/>
<dbReference type="InterPro" id="IPR000722">
    <property type="entry name" value="RNA_pol_asu"/>
</dbReference>
<comment type="similarity">
    <text evidence="2 12">Belongs to the RNA polymerase beta' chain family.</text>
</comment>
<evidence type="ECO:0000313" key="15">
    <source>
        <dbReference type="Proteomes" id="UP000596660"/>
    </source>
</evidence>
<dbReference type="GO" id="GO:0003677">
    <property type="term" value="F:DNA binding"/>
    <property type="evidence" value="ECO:0007669"/>
    <property type="project" value="InterPro"/>
</dbReference>
<dbReference type="InterPro" id="IPR042102">
    <property type="entry name" value="RNA_pol_Rpb1_3_sf"/>
</dbReference>
<dbReference type="OMA" id="CHCSYTE"/>
<dbReference type="GO" id="GO:0006351">
    <property type="term" value="P:DNA-templated transcription"/>
    <property type="evidence" value="ECO:0007669"/>
    <property type="project" value="InterPro"/>
</dbReference>
<evidence type="ECO:0000256" key="10">
    <source>
        <dbReference type="ARBA" id="ARBA00023242"/>
    </source>
</evidence>
<dbReference type="SUPFAM" id="SSF64484">
    <property type="entry name" value="beta and beta-prime subunits of DNA dependent RNA-polymerase"/>
    <property type="match status" value="1"/>
</dbReference>
<dbReference type="SMART" id="SM00663">
    <property type="entry name" value="RPOLA_N"/>
    <property type="match status" value="1"/>
</dbReference>
<dbReference type="Gene3D" id="4.10.860.120">
    <property type="entry name" value="RNA polymerase II, clamp domain"/>
    <property type="match status" value="1"/>
</dbReference>
<keyword evidence="9 12" id="KW-0804">Transcription</keyword>
<dbReference type="Pfam" id="PF04983">
    <property type="entry name" value="RNA_pol_Rpb1_3"/>
    <property type="match status" value="1"/>
</dbReference>
<dbReference type="PANTHER" id="PTHR48446">
    <property type="entry name" value="DNA-DIRECTED RNA POLYMERASE SUBUNIT BETA' N-TERMINAL SECTION"/>
    <property type="match status" value="1"/>
</dbReference>
<dbReference type="GO" id="GO:0046872">
    <property type="term" value="F:metal ion binding"/>
    <property type="evidence" value="ECO:0007669"/>
    <property type="project" value="UniProtKB-KW"/>
</dbReference>
<organism evidence="14 15">
    <name type="scientific">Chenopodium quinoa</name>
    <name type="common">Quinoa</name>
    <dbReference type="NCBI Taxonomy" id="63459"/>
    <lineage>
        <taxon>Eukaryota</taxon>
        <taxon>Viridiplantae</taxon>
        <taxon>Streptophyta</taxon>
        <taxon>Embryophyta</taxon>
        <taxon>Tracheophyta</taxon>
        <taxon>Spermatophyta</taxon>
        <taxon>Magnoliopsida</taxon>
        <taxon>eudicotyledons</taxon>
        <taxon>Gunneridae</taxon>
        <taxon>Pentapetalae</taxon>
        <taxon>Caryophyllales</taxon>
        <taxon>Chenopodiaceae</taxon>
        <taxon>Chenopodioideae</taxon>
        <taxon>Atripliceae</taxon>
        <taxon>Chenopodium</taxon>
    </lineage>
</organism>
<evidence type="ECO:0000256" key="7">
    <source>
        <dbReference type="ARBA" id="ARBA00022833"/>
    </source>
</evidence>
<dbReference type="CDD" id="cd02583">
    <property type="entry name" value="RNAP_III_RPC1_N"/>
    <property type="match status" value="1"/>
</dbReference>
<evidence type="ECO:0000259" key="13">
    <source>
        <dbReference type="SMART" id="SM00663"/>
    </source>
</evidence>
<evidence type="ECO:0000256" key="1">
    <source>
        <dbReference type="ARBA" id="ARBA00004123"/>
    </source>
</evidence>
<keyword evidence="8" id="KW-0460">Magnesium</keyword>
<dbReference type="EC" id="2.7.7.6" evidence="12"/>
<dbReference type="GO" id="GO:0003899">
    <property type="term" value="F:DNA-directed RNA polymerase activity"/>
    <property type="evidence" value="ECO:0007669"/>
    <property type="project" value="UniProtKB-EC"/>
</dbReference>
<name>A0A803MUX4_CHEQI</name>
<evidence type="ECO:0000256" key="2">
    <source>
        <dbReference type="ARBA" id="ARBA00006460"/>
    </source>
</evidence>
<keyword evidence="7" id="KW-0862">Zinc</keyword>
<dbReference type="Pfam" id="PF05000">
    <property type="entry name" value="RNA_pol_Rpb1_4"/>
    <property type="match status" value="1"/>
</dbReference>
<reference evidence="14" key="1">
    <citation type="journal article" date="2017" name="Nature">
        <title>The genome of Chenopodium quinoa.</title>
        <authorList>
            <person name="Jarvis D.E."/>
            <person name="Ho Y.S."/>
            <person name="Lightfoot D.J."/>
            <person name="Schmoeckel S.M."/>
            <person name="Li B."/>
            <person name="Borm T.J.A."/>
            <person name="Ohyanagi H."/>
            <person name="Mineta K."/>
            <person name="Michell C.T."/>
            <person name="Saber N."/>
            <person name="Kharbatia N.M."/>
            <person name="Rupper R.R."/>
            <person name="Sharp A.R."/>
            <person name="Dally N."/>
            <person name="Boughton B.A."/>
            <person name="Woo Y.H."/>
            <person name="Gao G."/>
            <person name="Schijlen E.G.W.M."/>
            <person name="Guo X."/>
            <person name="Momin A.A."/>
            <person name="Negrao S."/>
            <person name="Al-Babili S."/>
            <person name="Gehring C."/>
            <person name="Roessner U."/>
            <person name="Jung C."/>
            <person name="Murphy K."/>
            <person name="Arold S.T."/>
            <person name="Gojobori T."/>
            <person name="van der Linden C.G."/>
            <person name="van Loo E.N."/>
            <person name="Jellen E.N."/>
            <person name="Maughan P.J."/>
            <person name="Tester M."/>
        </authorList>
    </citation>
    <scope>NUCLEOTIDE SEQUENCE [LARGE SCALE GENOMIC DNA]</scope>
    <source>
        <strain evidence="14">cv. PI 614886</strain>
    </source>
</reference>
<dbReference type="Gene3D" id="3.30.1490.180">
    <property type="entry name" value="RNA polymerase ii"/>
    <property type="match status" value="1"/>
</dbReference>
<evidence type="ECO:0000256" key="12">
    <source>
        <dbReference type="RuleBase" id="RU004279"/>
    </source>
</evidence>
<dbReference type="GO" id="GO:0005634">
    <property type="term" value="C:nucleus"/>
    <property type="evidence" value="ECO:0007669"/>
    <property type="project" value="UniProtKB-SubCell"/>
</dbReference>
<dbReference type="Gene3D" id="1.10.132.30">
    <property type="match status" value="1"/>
</dbReference>
<accession>A0A803MUX4</accession>
<dbReference type="InterPro" id="IPR035697">
    <property type="entry name" value="RNAP_III_RPC1_N"/>
</dbReference>
<dbReference type="GO" id="GO:0000428">
    <property type="term" value="C:DNA-directed RNA polymerase complex"/>
    <property type="evidence" value="ECO:0007669"/>
    <property type="project" value="UniProtKB-KW"/>
</dbReference>
<dbReference type="Gene3D" id="6.20.50.80">
    <property type="match status" value="1"/>
</dbReference>
<dbReference type="Gene3D" id="2.40.40.20">
    <property type="match status" value="1"/>
</dbReference>
<evidence type="ECO:0000256" key="5">
    <source>
        <dbReference type="ARBA" id="ARBA00022695"/>
    </source>
</evidence>
<evidence type="ECO:0000256" key="11">
    <source>
        <dbReference type="ARBA" id="ARBA00048552"/>
    </source>
</evidence>
<dbReference type="InterPro" id="IPR007083">
    <property type="entry name" value="RNA_pol_Rpb1_4"/>
</dbReference>
<dbReference type="Gene3D" id="6.10.250.2940">
    <property type="match status" value="1"/>
</dbReference>
<dbReference type="InterPro" id="IPR006592">
    <property type="entry name" value="RNA_pol_N"/>
</dbReference>
<comment type="function">
    <text evidence="12">DNA-dependent RNA polymerase catalyzes the transcription of DNA into RNA using the four ribonucleoside triphosphates as substrates.</text>
</comment>
<keyword evidence="5 12" id="KW-0548">Nucleotidyltransferase</keyword>
<dbReference type="PANTHER" id="PTHR48446:SF1">
    <property type="entry name" value="DNA-DIRECTED RNA POLYMERASE SUBUNIT BETA' N-TERMINAL SECTION"/>
    <property type="match status" value="1"/>
</dbReference>
<dbReference type="Pfam" id="PF04998">
    <property type="entry name" value="RNA_pol_Rpb1_5"/>
    <property type="match status" value="2"/>
</dbReference>
<evidence type="ECO:0000313" key="14">
    <source>
        <dbReference type="EnsemblPlants" id="AUR62035701-RA:cds"/>
    </source>
</evidence>
<dbReference type="InterPro" id="IPR007080">
    <property type="entry name" value="RNA_pol_Rpb1_1"/>
</dbReference>
<keyword evidence="6" id="KW-0479">Metal-binding</keyword>
<protein>
    <recommendedName>
        <fullName evidence="12">DNA-directed RNA polymerase subunit</fullName>
        <ecNumber evidence="12">2.7.7.6</ecNumber>
    </recommendedName>
</protein>
<dbReference type="Proteomes" id="UP000596660">
    <property type="component" value="Unplaced"/>
</dbReference>
<keyword evidence="3 12" id="KW-0240">DNA-directed RNA polymerase</keyword>
<dbReference type="InterPro" id="IPR015700">
    <property type="entry name" value="RPC1"/>
</dbReference>
<dbReference type="FunFam" id="2.40.40.20:FF:000019">
    <property type="entry name" value="DNA-directed RNA polymerase II subunit RPB1"/>
    <property type="match status" value="1"/>
</dbReference>
<sequence length="1130" mass="125723">MFSASEISKIAEVEVYQGVYYDQLKRPIANGLLDPKMGPTNKMAGICATCHAKFENCQGHYGYLTLALPVFNIGYIGAIRDVLRCICKDCELLCLADRPEKLIFTNILVPPVAIRPSIFVDGGTLSNENPITERLKRIIQANACLRQTMEDSYDGLRFLDDWNYLQVEVAQYINSDVRVASLQSTKPLSGFVQRLKGKQGRFLENLSGKRVEFTGRTVISPDPNLKITEVAVPQLMATILTYPELVNHHNIEKLKQCVRNGPKKNPGAKFVVESNGDKRDLSFGNRKRIADGLNFGDIVHRFLEDGDVLLFNRQPSLHRMSMMCHRARIMPWKTLRFNESVCNPYNADFDGDEMNIHIPQNEEARAEALTLMAVQNNLCTPKNGTILVASTQDFLTSSFLITRKYTFYDRAAFSLICTYMGDGMDVIDLPTPALIKPIELWTGKQLFDVLLCPHVQMKVFVNLTVKEKIYSRVEDRKTGIREETMCPNDGFVYFRNSELISGQLGKATLVIFQIEGLVGNNVYAVVESHCISKLRMTVSHHFYVVGIKVTINGALDARWIGNHGFSIGIDDVQPGKNLTHRKEGIISNGECDKLIKSFSEGKLSLMPGFDAAQTLEAKITGELNSMREAAGKVCMEELHWRNSSLIMSQCGSKGSPINISQMVACVGQQAVGDRRAPDGFIECSLPHFHRKSKAPEAKGFVANSFYTGLTATEFFFHTMGGREGLVDTAVKTATTGYMSRRLIKCLEDLVVQYDMTVRNSSGFVIQFLYGDDGMDPSQMEGNEGFPLDFERLHLKVEATCPAGRSEKLSPSEISEIINKRLSKDDVTSYGAGSDAFKKKLLEFFEKLGQRRCCVSIKQLKVSKSIMLVMKYDGASIVIKLDAEQINSSQLFIDARIVKGKILKSLIAPKDHEMEVKVVNDYKLSVKLKGKDIKGAYFPLHQLQNKLPMVIVKGISTVERAIIADDGGKIGKLNLIVEGTGLREVMGICGIKGCKTESNHVMEVQQTLGIEAARSCIIKEIHKVLKSNAMDVDTRHMMLLADAMTLKGKVLGVTRYGMAEMKESVLTLSSFEKTDFHLFNGSVHGRKDEIKGVGERIIMGIPAQIGTGSIKIRQRVDLPPTLRNGADLIVS</sequence>
<keyword evidence="4 12" id="KW-0808">Transferase</keyword>
<evidence type="ECO:0000256" key="3">
    <source>
        <dbReference type="ARBA" id="ARBA00022478"/>
    </source>
</evidence>
<keyword evidence="15" id="KW-1185">Reference proteome</keyword>